<dbReference type="Proteomes" id="UP000182063">
    <property type="component" value="Chromosome"/>
</dbReference>
<reference evidence="3" key="1">
    <citation type="submission" date="2016-11" db="EMBL/GenBank/DDBJ databases">
        <title>Complete Genome Sequence of alachlor-degrading Sphingomonas sp. strain JJ-A5.</title>
        <authorList>
            <person name="Lee H."/>
            <person name="Ka J.-O."/>
        </authorList>
    </citation>
    <scope>NUCLEOTIDE SEQUENCE [LARGE SCALE GENOMIC DNA]</scope>
    <source>
        <strain evidence="3">JJ-A5</strain>
    </source>
</reference>
<keyword evidence="3" id="KW-1185">Reference proteome</keyword>
<dbReference type="AlphaFoldDB" id="A0A1L3ZY22"/>
<gene>
    <name evidence="2" type="ORF">BSL82_15625</name>
</gene>
<dbReference type="STRING" id="1921510.BSL82_15625"/>
<evidence type="ECO:0000313" key="3">
    <source>
        <dbReference type="Proteomes" id="UP000182063"/>
    </source>
</evidence>
<proteinExistence type="predicted"/>
<organism evidence="2 3">
    <name type="scientific">Tardibacter chloracetimidivorans</name>
    <dbReference type="NCBI Taxonomy" id="1921510"/>
    <lineage>
        <taxon>Bacteria</taxon>
        <taxon>Pseudomonadati</taxon>
        <taxon>Pseudomonadota</taxon>
        <taxon>Alphaproteobacteria</taxon>
        <taxon>Sphingomonadales</taxon>
        <taxon>Sphingomonadaceae</taxon>
        <taxon>Tardibacter</taxon>
    </lineage>
</organism>
<dbReference type="KEGG" id="sphj:BSL82_15625"/>
<evidence type="ECO:0000256" key="1">
    <source>
        <dbReference type="SAM" id="MobiDB-lite"/>
    </source>
</evidence>
<sequence>MARTPKQAKANAEAKPDKGGTPFYRARVYHEIRDGDGIKRVEPGFIVSAGPEHVAVYPPDLFAIAFPDVEIASLPEKE</sequence>
<protein>
    <submittedName>
        <fullName evidence="2">Uncharacterized protein</fullName>
    </submittedName>
</protein>
<accession>A0A1L3ZY22</accession>
<feature type="region of interest" description="Disordered" evidence="1">
    <location>
        <begin position="1"/>
        <end position="21"/>
    </location>
</feature>
<dbReference type="RefSeq" id="WP_072598199.1">
    <property type="nucleotide sequence ID" value="NZ_CP018221.1"/>
</dbReference>
<dbReference type="EMBL" id="CP018221">
    <property type="protein sequence ID" value="API60534.1"/>
    <property type="molecule type" value="Genomic_DNA"/>
</dbReference>
<name>A0A1L3ZY22_9SPHN</name>
<evidence type="ECO:0000313" key="2">
    <source>
        <dbReference type="EMBL" id="API60534.1"/>
    </source>
</evidence>